<dbReference type="EMBL" id="BMPQ01000020">
    <property type="protein sequence ID" value="GGK93908.1"/>
    <property type="molecule type" value="Genomic_DNA"/>
</dbReference>
<evidence type="ECO:0000256" key="1">
    <source>
        <dbReference type="SAM" id="SignalP"/>
    </source>
</evidence>
<evidence type="ECO:0000313" key="3">
    <source>
        <dbReference type="Proteomes" id="UP000637788"/>
    </source>
</evidence>
<protein>
    <submittedName>
        <fullName evidence="2">Uncharacterized protein</fullName>
    </submittedName>
</protein>
<evidence type="ECO:0000313" key="2">
    <source>
        <dbReference type="EMBL" id="GGK93908.1"/>
    </source>
</evidence>
<gene>
    <name evidence="2" type="ORF">GCM10010094_63350</name>
</gene>
<feature type="signal peptide" evidence="1">
    <location>
        <begin position="1"/>
        <end position="32"/>
    </location>
</feature>
<organism evidence="2 3">
    <name type="scientific">Streptomyces flaveus</name>
    <dbReference type="NCBI Taxonomy" id="66370"/>
    <lineage>
        <taxon>Bacteria</taxon>
        <taxon>Bacillati</taxon>
        <taxon>Actinomycetota</taxon>
        <taxon>Actinomycetes</taxon>
        <taxon>Kitasatosporales</taxon>
        <taxon>Streptomycetaceae</taxon>
        <taxon>Streptomyces</taxon>
        <taxon>Streptomyces aurantiacus group</taxon>
    </lineage>
</organism>
<comment type="caution">
    <text evidence="2">The sequence shown here is derived from an EMBL/GenBank/DDBJ whole genome shotgun (WGS) entry which is preliminary data.</text>
</comment>
<dbReference type="AlphaFoldDB" id="A0A917R7W6"/>
<reference evidence="2" key="2">
    <citation type="submission" date="2020-09" db="EMBL/GenBank/DDBJ databases">
        <authorList>
            <person name="Sun Q."/>
            <person name="Ohkuma M."/>
        </authorList>
    </citation>
    <scope>NUCLEOTIDE SEQUENCE</scope>
    <source>
        <strain evidence="2">JCM 3035</strain>
    </source>
</reference>
<reference evidence="2" key="1">
    <citation type="journal article" date="2014" name="Int. J. Syst. Evol. Microbiol.">
        <title>Complete genome sequence of Corynebacterium casei LMG S-19264T (=DSM 44701T), isolated from a smear-ripened cheese.</title>
        <authorList>
            <consortium name="US DOE Joint Genome Institute (JGI-PGF)"/>
            <person name="Walter F."/>
            <person name="Albersmeier A."/>
            <person name="Kalinowski J."/>
            <person name="Ruckert C."/>
        </authorList>
    </citation>
    <scope>NUCLEOTIDE SEQUENCE</scope>
    <source>
        <strain evidence="2">JCM 3035</strain>
    </source>
</reference>
<proteinExistence type="predicted"/>
<feature type="chain" id="PRO_5036803571" evidence="1">
    <location>
        <begin position="33"/>
        <end position="61"/>
    </location>
</feature>
<name>A0A917R7W6_9ACTN</name>
<keyword evidence="3" id="KW-1185">Reference proteome</keyword>
<accession>A0A917R7W6</accession>
<sequence length="61" mass="6256">MNRIPALKPVMVDLLAALALCAPGLAPAPAAAAERAATATVVPKVWPTPQHVRPGQVSPRP</sequence>
<keyword evidence="1" id="KW-0732">Signal</keyword>
<dbReference type="Proteomes" id="UP000637788">
    <property type="component" value="Unassembled WGS sequence"/>
</dbReference>